<comment type="caution">
    <text evidence="1">The sequence shown here is derived from an EMBL/GenBank/DDBJ whole genome shotgun (WGS) entry which is preliminary data.</text>
</comment>
<evidence type="ECO:0000313" key="2">
    <source>
        <dbReference type="Proteomes" id="UP001165101"/>
    </source>
</evidence>
<accession>A0ACB5U1G8</accession>
<dbReference type="Proteomes" id="UP001165101">
    <property type="component" value="Unassembled WGS sequence"/>
</dbReference>
<reference evidence="1" key="1">
    <citation type="submission" date="2023-04" db="EMBL/GenBank/DDBJ databases">
        <title>Candida boidinii NBRC 1967.</title>
        <authorList>
            <person name="Ichikawa N."/>
            <person name="Sato H."/>
            <person name="Tonouchi N."/>
        </authorList>
    </citation>
    <scope>NUCLEOTIDE SEQUENCE</scope>
    <source>
        <strain evidence="1">NBRC 1967</strain>
    </source>
</reference>
<gene>
    <name evidence="1" type="ORF">Cboi01_000523600</name>
</gene>
<proteinExistence type="predicted"/>
<name>A0ACB5U1G8_CANBO</name>
<evidence type="ECO:0000313" key="1">
    <source>
        <dbReference type="EMBL" id="GME99268.1"/>
    </source>
</evidence>
<protein>
    <submittedName>
        <fullName evidence="1">Unnamed protein product</fullName>
    </submittedName>
</protein>
<keyword evidence="2" id="KW-1185">Reference proteome</keyword>
<sequence>MAPINGPTIQNSTPQNPNDPSNSTNNTNTDTIITGGPTTTTGPTGTTAVTSATTNTAAATTTTAAAAASTTTPSASATPTGTTPAANTGKKNEPPQPRTKVRPCDHCRRRKTRCIMLPGINTCKQCESKGIKCTSSETTTLKRSYSRVGPNDPNNDPNKRTRSDDPAFQPPPNIPIRDTHPVKDYSQIQGHSLLKKTLSLQFPRSSFYIGPTSIYDTILLDKIKLDKIDQFQLNKTTSVRKVAPDIRFSLRDDFTEDLYERSEADVDTVERYVAPHGQLLIELYFRTVHPSFPVLHKRVFLEKYARTHREFGAPLLAAVYILAIQWWDYDPTLSQFPKPNMAALKKLAFKTFADVISRPKLSAVQAGLLLMQCRSYNDRNWLLCSQVVALAEELGLGLDCANWRLPKWERGLRRRLAWAVFLQDKWTSLIESRPSHIIEGKNWMVRKVTNEDFPEKGNDFIK</sequence>
<dbReference type="EMBL" id="BSXV01003897">
    <property type="protein sequence ID" value="GME99268.1"/>
    <property type="molecule type" value="Genomic_DNA"/>
</dbReference>
<organism evidence="1 2">
    <name type="scientific">Candida boidinii</name>
    <name type="common">Yeast</name>
    <dbReference type="NCBI Taxonomy" id="5477"/>
    <lineage>
        <taxon>Eukaryota</taxon>
        <taxon>Fungi</taxon>
        <taxon>Dikarya</taxon>
        <taxon>Ascomycota</taxon>
        <taxon>Saccharomycotina</taxon>
        <taxon>Pichiomycetes</taxon>
        <taxon>Pichiales</taxon>
        <taxon>Pichiaceae</taxon>
        <taxon>Ogataea</taxon>
        <taxon>Ogataea/Candida clade</taxon>
    </lineage>
</organism>